<evidence type="ECO:0000256" key="1">
    <source>
        <dbReference type="ARBA" id="ARBA00023002"/>
    </source>
</evidence>
<accession>A0A128FHQ4</accession>
<proteinExistence type="predicted"/>
<gene>
    <name evidence="2" type="primary">davD_1</name>
    <name evidence="2" type="ORF">GMA8713_03824</name>
</gene>
<keyword evidence="1 2" id="KW-0560">Oxidoreductase</keyword>
<dbReference type="RefSeq" id="WP_157515681.1">
    <property type="nucleotide sequence ID" value="NZ_CAWRCI010000043.1"/>
</dbReference>
<evidence type="ECO:0000313" key="2">
    <source>
        <dbReference type="EMBL" id="CZF85791.1"/>
    </source>
</evidence>
<evidence type="ECO:0000313" key="3">
    <source>
        <dbReference type="Proteomes" id="UP000073601"/>
    </source>
</evidence>
<reference evidence="3" key="1">
    <citation type="submission" date="2016-02" db="EMBL/GenBank/DDBJ databases">
        <authorList>
            <person name="Rodrigo-Torres Lidia"/>
            <person name="Arahal R.David."/>
        </authorList>
    </citation>
    <scope>NUCLEOTIDE SEQUENCE [LARGE SCALE GENOMIC DNA]</scope>
    <source>
        <strain evidence="3">CECT 8713</strain>
    </source>
</reference>
<dbReference type="EMBL" id="FIZY01000043">
    <property type="protein sequence ID" value="CZF85791.1"/>
    <property type="molecule type" value="Genomic_DNA"/>
</dbReference>
<dbReference type="InterPro" id="IPR016161">
    <property type="entry name" value="Ald_DH/histidinol_DH"/>
</dbReference>
<dbReference type="SUPFAM" id="SSF53720">
    <property type="entry name" value="ALDH-like"/>
    <property type="match status" value="1"/>
</dbReference>
<name>A0A128FHQ4_9GAMM</name>
<dbReference type="Proteomes" id="UP000073601">
    <property type="component" value="Unassembled WGS sequence"/>
</dbReference>
<protein>
    <submittedName>
        <fullName evidence="2">Glutarate-semialdehyde dehydrogenase DavD</fullName>
        <ecNumber evidence="2">1.2.1.20</ecNumber>
    </submittedName>
</protein>
<dbReference type="GO" id="GO:0102810">
    <property type="term" value="F:glutarate-semialdehyde dehydrogenase (NADP+) activity"/>
    <property type="evidence" value="ECO:0007669"/>
    <property type="project" value="UniProtKB-EC"/>
</dbReference>
<dbReference type="AlphaFoldDB" id="A0A128FHQ4"/>
<sequence>MTLIRDKAFIGGDWVDSESGKTYPVFDPAYTNIIAHVPEMGKNETKYVCFGGLS</sequence>
<dbReference type="EC" id="1.2.1.20" evidence="2"/>
<organism evidence="2 3">
    <name type="scientific">Grimontia marina</name>
    <dbReference type="NCBI Taxonomy" id="646534"/>
    <lineage>
        <taxon>Bacteria</taxon>
        <taxon>Pseudomonadati</taxon>
        <taxon>Pseudomonadota</taxon>
        <taxon>Gammaproteobacteria</taxon>
        <taxon>Vibrionales</taxon>
        <taxon>Vibrionaceae</taxon>
        <taxon>Grimontia</taxon>
    </lineage>
</organism>
<dbReference type="InterPro" id="IPR016162">
    <property type="entry name" value="Ald_DH_N"/>
</dbReference>
<dbReference type="Gene3D" id="3.40.605.10">
    <property type="entry name" value="Aldehyde Dehydrogenase, Chain A, domain 1"/>
    <property type="match status" value="1"/>
</dbReference>
<keyword evidence="3" id="KW-1185">Reference proteome</keyword>